<comment type="subcellular location">
    <subcellularLocation>
        <location evidence="1">Membrane</location>
    </subcellularLocation>
</comment>
<feature type="signal peptide" evidence="11">
    <location>
        <begin position="1"/>
        <end position="24"/>
    </location>
</feature>
<feature type="compositionally biased region" description="Basic and acidic residues" evidence="9">
    <location>
        <begin position="414"/>
        <end position="433"/>
    </location>
</feature>
<dbReference type="OMA" id="PGCSICT"/>
<keyword evidence="5" id="KW-0862">Zinc</keyword>
<feature type="compositionally biased region" description="Polar residues" evidence="9">
    <location>
        <begin position="538"/>
        <end position="547"/>
    </location>
</feature>
<keyword evidence="4 8" id="KW-0863">Zinc-finger</keyword>
<gene>
    <name evidence="13" type="ORF">DOTSEDRAFT_73600</name>
</gene>
<dbReference type="GO" id="GO:0008270">
    <property type="term" value="F:zinc ion binding"/>
    <property type="evidence" value="ECO:0007669"/>
    <property type="project" value="UniProtKB-KW"/>
</dbReference>
<evidence type="ECO:0000256" key="5">
    <source>
        <dbReference type="ARBA" id="ARBA00022833"/>
    </source>
</evidence>
<dbReference type="CDD" id="cd16454">
    <property type="entry name" value="RING-H2_PA-TM-RING"/>
    <property type="match status" value="1"/>
</dbReference>
<evidence type="ECO:0000256" key="7">
    <source>
        <dbReference type="ARBA" id="ARBA00023136"/>
    </source>
</evidence>
<keyword evidence="6 10" id="KW-1133">Transmembrane helix</keyword>
<feature type="chain" id="PRO_5004109126" description="RING-type domain-containing protein" evidence="11">
    <location>
        <begin position="25"/>
        <end position="547"/>
    </location>
</feature>
<dbReference type="PANTHER" id="PTHR46539:SF1">
    <property type="entry name" value="E3 UBIQUITIN-PROTEIN LIGASE ATL42"/>
    <property type="match status" value="1"/>
</dbReference>
<dbReference type="OrthoDB" id="8062037at2759"/>
<dbReference type="STRING" id="675120.N1PI85"/>
<dbReference type="Gene3D" id="3.30.40.10">
    <property type="entry name" value="Zinc/RING finger domain, C3HC4 (zinc finger)"/>
    <property type="match status" value="1"/>
</dbReference>
<evidence type="ECO:0000313" key="14">
    <source>
        <dbReference type="Proteomes" id="UP000016933"/>
    </source>
</evidence>
<dbReference type="PANTHER" id="PTHR46539">
    <property type="entry name" value="E3 UBIQUITIN-PROTEIN LIGASE ATL42"/>
    <property type="match status" value="1"/>
</dbReference>
<keyword evidence="7 10" id="KW-0472">Membrane</keyword>
<dbReference type="GO" id="GO:0016020">
    <property type="term" value="C:membrane"/>
    <property type="evidence" value="ECO:0007669"/>
    <property type="project" value="UniProtKB-SubCell"/>
</dbReference>
<dbReference type="PROSITE" id="PS50089">
    <property type="entry name" value="ZF_RING_2"/>
    <property type="match status" value="1"/>
</dbReference>
<protein>
    <recommendedName>
        <fullName evidence="12">RING-type domain-containing protein</fullName>
    </recommendedName>
</protein>
<accession>N1PI85</accession>
<dbReference type="eggNOG" id="KOG4628">
    <property type="taxonomic scope" value="Eukaryota"/>
</dbReference>
<feature type="region of interest" description="Disordered" evidence="9">
    <location>
        <begin position="479"/>
        <end position="501"/>
    </location>
</feature>
<evidence type="ECO:0000256" key="8">
    <source>
        <dbReference type="PROSITE-ProRule" id="PRU00175"/>
    </source>
</evidence>
<dbReference type="InterPro" id="IPR013083">
    <property type="entry name" value="Znf_RING/FYVE/PHD"/>
</dbReference>
<keyword evidence="11" id="KW-0732">Signal</keyword>
<feature type="region of interest" description="Disordered" evidence="9">
    <location>
        <begin position="513"/>
        <end position="547"/>
    </location>
</feature>
<evidence type="ECO:0000256" key="11">
    <source>
        <dbReference type="SAM" id="SignalP"/>
    </source>
</evidence>
<evidence type="ECO:0000256" key="3">
    <source>
        <dbReference type="ARBA" id="ARBA00022723"/>
    </source>
</evidence>
<dbReference type="InterPro" id="IPR001841">
    <property type="entry name" value="Znf_RING"/>
</dbReference>
<feature type="transmembrane region" description="Helical" evidence="10">
    <location>
        <begin position="215"/>
        <end position="241"/>
    </location>
</feature>
<proteinExistence type="predicted"/>
<evidence type="ECO:0000313" key="13">
    <source>
        <dbReference type="EMBL" id="EME41235.1"/>
    </source>
</evidence>
<name>N1PI85_DOTSN</name>
<dbReference type="Pfam" id="PF13639">
    <property type="entry name" value="zf-RING_2"/>
    <property type="match status" value="1"/>
</dbReference>
<dbReference type="SMART" id="SM00184">
    <property type="entry name" value="RING"/>
    <property type="match status" value="1"/>
</dbReference>
<evidence type="ECO:0000256" key="2">
    <source>
        <dbReference type="ARBA" id="ARBA00022692"/>
    </source>
</evidence>
<organism evidence="13 14">
    <name type="scientific">Dothistroma septosporum (strain NZE10 / CBS 128990)</name>
    <name type="common">Red band needle blight fungus</name>
    <name type="synonym">Mycosphaerella pini</name>
    <dbReference type="NCBI Taxonomy" id="675120"/>
    <lineage>
        <taxon>Eukaryota</taxon>
        <taxon>Fungi</taxon>
        <taxon>Dikarya</taxon>
        <taxon>Ascomycota</taxon>
        <taxon>Pezizomycotina</taxon>
        <taxon>Dothideomycetes</taxon>
        <taxon>Dothideomycetidae</taxon>
        <taxon>Mycosphaerellales</taxon>
        <taxon>Mycosphaerellaceae</taxon>
        <taxon>Dothistroma</taxon>
    </lineage>
</organism>
<feature type="compositionally biased region" description="Polar residues" evidence="9">
    <location>
        <begin position="520"/>
        <end position="530"/>
    </location>
</feature>
<keyword evidence="14" id="KW-1185">Reference proteome</keyword>
<evidence type="ECO:0000256" key="1">
    <source>
        <dbReference type="ARBA" id="ARBA00004370"/>
    </source>
</evidence>
<dbReference type="SUPFAM" id="SSF57850">
    <property type="entry name" value="RING/U-box"/>
    <property type="match status" value="1"/>
</dbReference>
<evidence type="ECO:0000256" key="9">
    <source>
        <dbReference type="SAM" id="MobiDB-lite"/>
    </source>
</evidence>
<dbReference type="HOGENOM" id="CLU_008264_1_1_1"/>
<evidence type="ECO:0000256" key="10">
    <source>
        <dbReference type="SAM" id="Phobius"/>
    </source>
</evidence>
<dbReference type="Proteomes" id="UP000016933">
    <property type="component" value="Unassembled WGS sequence"/>
</dbReference>
<reference evidence="13 14" key="2">
    <citation type="journal article" date="2012" name="PLoS Pathog.">
        <title>Diverse lifestyles and strategies of plant pathogenesis encoded in the genomes of eighteen Dothideomycetes fungi.</title>
        <authorList>
            <person name="Ohm R.A."/>
            <person name="Feau N."/>
            <person name="Henrissat B."/>
            <person name="Schoch C.L."/>
            <person name="Horwitz B.A."/>
            <person name="Barry K.W."/>
            <person name="Condon B.J."/>
            <person name="Copeland A.C."/>
            <person name="Dhillon B."/>
            <person name="Glaser F."/>
            <person name="Hesse C.N."/>
            <person name="Kosti I."/>
            <person name="LaButti K."/>
            <person name="Lindquist E.A."/>
            <person name="Lucas S."/>
            <person name="Salamov A.A."/>
            <person name="Bradshaw R.E."/>
            <person name="Ciuffetti L."/>
            <person name="Hamelin R.C."/>
            <person name="Kema G.H.J."/>
            <person name="Lawrence C."/>
            <person name="Scott J.A."/>
            <person name="Spatafora J.W."/>
            <person name="Turgeon B.G."/>
            <person name="de Wit P.J.G.M."/>
            <person name="Zhong S."/>
            <person name="Goodwin S.B."/>
            <person name="Grigoriev I.V."/>
        </authorList>
    </citation>
    <scope>NUCLEOTIDE SEQUENCE [LARGE SCALE GENOMIC DNA]</scope>
    <source>
        <strain evidence="14">NZE10 / CBS 128990</strain>
    </source>
</reference>
<feature type="domain" description="RING-type" evidence="12">
    <location>
        <begin position="362"/>
        <end position="404"/>
    </location>
</feature>
<feature type="region of interest" description="Disordered" evidence="9">
    <location>
        <begin position="412"/>
        <end position="447"/>
    </location>
</feature>
<evidence type="ECO:0000259" key="12">
    <source>
        <dbReference type="PROSITE" id="PS50089"/>
    </source>
</evidence>
<sequence length="547" mass="58463">MGPLSRKLGAALLVTLASLLMATAQTISPTNTTSGATLQHVGLEDAIGIAISQNEHAAPMAIFPVAGLTAESQQYTPQAGLSGNIVLANASSQLTIAQNDIVLISCDPYSGNIQPQNVFDSATGTNVRAIVLFSEQTTGCLLSGSATGYQRVYSLINQGNASDMVGIVNSQDANAPAYAQVAPREALANIAQQSNNGTNGQNNHQNPLGPSPSTAVAMIILYSITGIITALFLVIIITGAVRAHRHPERYGPRNGVGRPRQSRARGLARAMLETIPIVKFGDREGDNVKPADVESAVRRHGSVEMVPVQDGTQAGTHGIAATDGTARDVNAEPTDSERVDQSGIAAAATPAVAAPVEENPGCSICTEEFQRGEDQRVLPCDHRFHPACIDPWLLNVSGTCPLCRIDLRPQNARDSVDGTDEHGTTIRRDENGERLAPPLAESDGSRRISVRRSLIHGLIGARPERMTREERVAALRRYREQQGARADEQQQRTDRALDEETSVRARLRNAFRIRTRRTGENGQTVETEQTVAPADAAQNDNSPSRLS</sequence>
<reference evidence="14" key="1">
    <citation type="journal article" date="2012" name="PLoS Genet.">
        <title>The genomes of the fungal plant pathogens Cladosporium fulvum and Dothistroma septosporum reveal adaptation to different hosts and lifestyles but also signatures of common ancestry.</title>
        <authorList>
            <person name="de Wit P.J.G.M."/>
            <person name="van der Burgt A."/>
            <person name="Oekmen B."/>
            <person name="Stergiopoulos I."/>
            <person name="Abd-Elsalam K.A."/>
            <person name="Aerts A.L."/>
            <person name="Bahkali A.H."/>
            <person name="Beenen H.G."/>
            <person name="Chettri P."/>
            <person name="Cox M.P."/>
            <person name="Datema E."/>
            <person name="de Vries R.P."/>
            <person name="Dhillon B."/>
            <person name="Ganley A.R."/>
            <person name="Griffiths S.A."/>
            <person name="Guo Y."/>
            <person name="Hamelin R.C."/>
            <person name="Henrissat B."/>
            <person name="Kabir M.S."/>
            <person name="Jashni M.K."/>
            <person name="Kema G."/>
            <person name="Klaubauf S."/>
            <person name="Lapidus A."/>
            <person name="Levasseur A."/>
            <person name="Lindquist E."/>
            <person name="Mehrabi R."/>
            <person name="Ohm R.A."/>
            <person name="Owen T.J."/>
            <person name="Salamov A."/>
            <person name="Schwelm A."/>
            <person name="Schijlen E."/>
            <person name="Sun H."/>
            <person name="van den Burg H.A."/>
            <person name="van Ham R.C.H.J."/>
            <person name="Zhang S."/>
            <person name="Goodwin S.B."/>
            <person name="Grigoriev I.V."/>
            <person name="Collemare J."/>
            <person name="Bradshaw R.E."/>
        </authorList>
    </citation>
    <scope>NUCLEOTIDE SEQUENCE [LARGE SCALE GENOMIC DNA]</scope>
    <source>
        <strain evidence="14">NZE10 / CBS 128990</strain>
    </source>
</reference>
<dbReference type="AlphaFoldDB" id="N1PI85"/>
<dbReference type="EMBL" id="KB446542">
    <property type="protein sequence ID" value="EME41235.1"/>
    <property type="molecule type" value="Genomic_DNA"/>
</dbReference>
<keyword evidence="3" id="KW-0479">Metal-binding</keyword>
<evidence type="ECO:0000256" key="6">
    <source>
        <dbReference type="ARBA" id="ARBA00022989"/>
    </source>
</evidence>
<keyword evidence="2 10" id="KW-0812">Transmembrane</keyword>
<evidence type="ECO:0000256" key="4">
    <source>
        <dbReference type="ARBA" id="ARBA00022771"/>
    </source>
</evidence>